<dbReference type="AlphaFoldDB" id="A0A0D0CPT8"/>
<dbReference type="Proteomes" id="UP000053593">
    <property type="component" value="Unassembled WGS sequence"/>
</dbReference>
<name>A0A0D0CPT8_9AGAR</name>
<keyword evidence="3" id="KW-1185">Reference proteome</keyword>
<accession>A0A0D0CPT8</accession>
<reference evidence="2 3" key="1">
    <citation type="submission" date="2014-04" db="EMBL/GenBank/DDBJ databases">
        <title>Evolutionary Origins and Diversification of the Mycorrhizal Mutualists.</title>
        <authorList>
            <consortium name="DOE Joint Genome Institute"/>
            <consortium name="Mycorrhizal Genomics Consortium"/>
            <person name="Kohler A."/>
            <person name="Kuo A."/>
            <person name="Nagy L.G."/>
            <person name="Floudas D."/>
            <person name="Copeland A."/>
            <person name="Barry K.W."/>
            <person name="Cichocki N."/>
            <person name="Veneault-Fourrey C."/>
            <person name="LaButti K."/>
            <person name="Lindquist E.A."/>
            <person name="Lipzen A."/>
            <person name="Lundell T."/>
            <person name="Morin E."/>
            <person name="Murat C."/>
            <person name="Riley R."/>
            <person name="Ohm R."/>
            <person name="Sun H."/>
            <person name="Tunlid A."/>
            <person name="Henrissat B."/>
            <person name="Grigoriev I.V."/>
            <person name="Hibbett D.S."/>
            <person name="Martin F."/>
        </authorList>
    </citation>
    <scope>NUCLEOTIDE SEQUENCE [LARGE SCALE GENOMIC DNA]</scope>
    <source>
        <strain evidence="2 3">FD-317 M1</strain>
    </source>
</reference>
<proteinExistence type="predicted"/>
<protein>
    <submittedName>
        <fullName evidence="2">Uncharacterized protein</fullName>
    </submittedName>
</protein>
<feature type="compositionally biased region" description="Pro residues" evidence="1">
    <location>
        <begin position="95"/>
        <end position="105"/>
    </location>
</feature>
<sequence length="229" mass="24426">MTPSQLAESSVNSGHVDRATFCLQLHSFTVTFHASPSPSHSSTCSHCLPPTPNLNRSSCSPSSVPPSLASSSATQGTPCGTPDTPSGSSFNPSFVPAPPVPPVPSSGPIRSGCTSPRARRMRASSTASPYNHQIVDFSVPGEDSSRITKPPGEVGRPNWGGYSLQKFLDWPPDKYRKVKAFVTDLVSEHLDCSLCFSKQSIDEIQEIRQKARCDFLGCAIAVPLAITLQ</sequence>
<evidence type="ECO:0000256" key="1">
    <source>
        <dbReference type="SAM" id="MobiDB-lite"/>
    </source>
</evidence>
<dbReference type="OrthoDB" id="2686745at2759"/>
<dbReference type="HOGENOM" id="CLU_1209949_0_0_1"/>
<organism evidence="2 3">
    <name type="scientific">Collybiopsis luxurians FD-317 M1</name>
    <dbReference type="NCBI Taxonomy" id="944289"/>
    <lineage>
        <taxon>Eukaryota</taxon>
        <taxon>Fungi</taxon>
        <taxon>Dikarya</taxon>
        <taxon>Basidiomycota</taxon>
        <taxon>Agaricomycotina</taxon>
        <taxon>Agaricomycetes</taxon>
        <taxon>Agaricomycetidae</taxon>
        <taxon>Agaricales</taxon>
        <taxon>Marasmiineae</taxon>
        <taxon>Omphalotaceae</taxon>
        <taxon>Collybiopsis</taxon>
        <taxon>Collybiopsis luxurians</taxon>
    </lineage>
</organism>
<evidence type="ECO:0000313" key="3">
    <source>
        <dbReference type="Proteomes" id="UP000053593"/>
    </source>
</evidence>
<gene>
    <name evidence="2" type="ORF">GYMLUDRAFT_59293</name>
</gene>
<feature type="compositionally biased region" description="Low complexity" evidence="1">
    <location>
        <begin position="57"/>
        <end position="72"/>
    </location>
</feature>
<feature type="region of interest" description="Disordered" evidence="1">
    <location>
        <begin position="55"/>
        <end position="128"/>
    </location>
</feature>
<dbReference type="EMBL" id="KN834773">
    <property type="protein sequence ID" value="KIK60917.1"/>
    <property type="molecule type" value="Genomic_DNA"/>
</dbReference>
<evidence type="ECO:0000313" key="2">
    <source>
        <dbReference type="EMBL" id="KIK60917.1"/>
    </source>
</evidence>
<feature type="compositionally biased region" description="Polar residues" evidence="1">
    <location>
        <begin position="73"/>
        <end position="87"/>
    </location>
</feature>